<feature type="transmembrane region" description="Helical" evidence="2">
    <location>
        <begin position="92"/>
        <end position="110"/>
    </location>
</feature>
<dbReference type="AlphaFoldDB" id="A0A1B1MWW7"/>
<dbReference type="Proteomes" id="UP000092573">
    <property type="component" value="Chromosome"/>
</dbReference>
<keyword evidence="2" id="KW-0472">Membrane</keyword>
<dbReference type="InterPro" id="IPR047793">
    <property type="entry name" value="LiaF_C"/>
</dbReference>
<feature type="transmembrane region" description="Helical" evidence="2">
    <location>
        <begin position="12"/>
        <end position="32"/>
    </location>
</feature>
<reference evidence="5 6" key="1">
    <citation type="submission" date="2016-01" db="EMBL/GenBank/DDBJ databases">
        <title>Complete Genome Sequence of Paenibacillus yonginensis DCY84, a novel Plant Growth-Promoting Bacteria with Elicitation of Induced Systemic Resistance.</title>
        <authorList>
            <person name="Kim Y.J."/>
            <person name="Yang D.C."/>
            <person name="Sukweenadhi J."/>
        </authorList>
    </citation>
    <scope>NUCLEOTIDE SEQUENCE [LARGE SCALE GENOMIC DNA]</scope>
    <source>
        <strain evidence="5 6">DCY84</strain>
    </source>
</reference>
<dbReference type="EMBL" id="CP014167">
    <property type="protein sequence ID" value="ANS73655.1"/>
    <property type="molecule type" value="Genomic_DNA"/>
</dbReference>
<feature type="region of interest" description="Disordered" evidence="1">
    <location>
        <begin position="117"/>
        <end position="145"/>
    </location>
</feature>
<evidence type="ECO:0000259" key="4">
    <source>
        <dbReference type="Pfam" id="PF22570"/>
    </source>
</evidence>
<name>A0A1B1MWW7_9BACL</name>
<feature type="transmembrane region" description="Helical" evidence="2">
    <location>
        <begin position="38"/>
        <end position="54"/>
    </location>
</feature>
<dbReference type="NCBIfam" id="NF040535">
    <property type="entry name" value="LiaF_C_term"/>
    <property type="match status" value="1"/>
</dbReference>
<evidence type="ECO:0000313" key="6">
    <source>
        <dbReference type="Proteomes" id="UP000092573"/>
    </source>
</evidence>
<evidence type="ECO:0008006" key="7">
    <source>
        <dbReference type="Google" id="ProtNLM"/>
    </source>
</evidence>
<dbReference type="Pfam" id="PF09922">
    <property type="entry name" value="LiaF-like_C"/>
    <property type="match status" value="1"/>
</dbReference>
<dbReference type="Pfam" id="PF22570">
    <property type="entry name" value="LiaF-TM"/>
    <property type="match status" value="1"/>
</dbReference>
<dbReference type="InterPro" id="IPR054331">
    <property type="entry name" value="LiaF_TM"/>
</dbReference>
<keyword evidence="2" id="KW-1133">Transmembrane helix</keyword>
<dbReference type="STRING" id="1462996.AWM70_02905"/>
<sequence>MFRGWTGRMFGGLLLLAAGVLLLLNMMGYIHVSPGELFATYWPVFVILAGLSQLTNSARQYGSIFGGLVVTVVGAFFLARNLDFITLSVGDFFRYAVPVVLIAAGLSVMFRPSRRQRSDLGSGSGSYEEPVIPPPPPLDPSLDPHFGSTLDEAFEQAFPDESKKRREQEEKHKQPKHEYRNADPDDKINRSGFIGDVRLGDQYFELKPANISHFIGDTIIDLTKAQIPYGETKINVSAFIGDVKVFVPADADLGISVASNSLIGDMKVLQEKSGGFMSNINSKTPNYNETSKRIKLNVSVFVGDIRINRVG</sequence>
<organism evidence="5 6">
    <name type="scientific">Paenibacillus yonginensis</name>
    <dbReference type="NCBI Taxonomy" id="1462996"/>
    <lineage>
        <taxon>Bacteria</taxon>
        <taxon>Bacillati</taxon>
        <taxon>Bacillota</taxon>
        <taxon>Bacilli</taxon>
        <taxon>Bacillales</taxon>
        <taxon>Paenibacillaceae</taxon>
        <taxon>Paenibacillus</taxon>
    </lineage>
</organism>
<feature type="domain" description="LiaF transmembrane" evidence="4">
    <location>
        <begin position="10"/>
        <end position="115"/>
    </location>
</feature>
<keyword evidence="6" id="KW-1185">Reference proteome</keyword>
<gene>
    <name evidence="5" type="ORF">AWM70_02905</name>
</gene>
<protein>
    <recommendedName>
        <fullName evidence="7">Cell wall-active antibiotics response protein</fullName>
    </recommendedName>
</protein>
<keyword evidence="2" id="KW-0812">Transmembrane</keyword>
<feature type="domain" description="Cell wall-active antibiotics response LiaF-like C-terminal" evidence="3">
    <location>
        <begin position="193"/>
        <end position="307"/>
    </location>
</feature>
<dbReference type="OrthoDB" id="2351415at2"/>
<accession>A0A1B1MWW7</accession>
<feature type="compositionally biased region" description="Basic and acidic residues" evidence="1">
    <location>
        <begin position="160"/>
        <end position="187"/>
    </location>
</feature>
<evidence type="ECO:0000256" key="2">
    <source>
        <dbReference type="SAM" id="Phobius"/>
    </source>
</evidence>
<proteinExistence type="predicted"/>
<feature type="transmembrane region" description="Helical" evidence="2">
    <location>
        <begin position="61"/>
        <end position="80"/>
    </location>
</feature>
<dbReference type="KEGG" id="pyg:AWM70_02905"/>
<evidence type="ECO:0000256" key="1">
    <source>
        <dbReference type="SAM" id="MobiDB-lite"/>
    </source>
</evidence>
<dbReference type="InterPro" id="IPR024425">
    <property type="entry name" value="LiaF-like_C"/>
</dbReference>
<feature type="region of interest" description="Disordered" evidence="1">
    <location>
        <begin position="158"/>
        <end position="187"/>
    </location>
</feature>
<evidence type="ECO:0000313" key="5">
    <source>
        <dbReference type="EMBL" id="ANS73655.1"/>
    </source>
</evidence>
<evidence type="ECO:0000259" key="3">
    <source>
        <dbReference type="Pfam" id="PF09922"/>
    </source>
</evidence>